<dbReference type="Proteomes" id="UP001634394">
    <property type="component" value="Unassembled WGS sequence"/>
</dbReference>
<dbReference type="Gene3D" id="1.10.1040.10">
    <property type="entry name" value="N-(1-d-carboxylethyl)-l-norvaline Dehydrogenase, domain 2"/>
    <property type="match status" value="1"/>
</dbReference>
<sequence>MSSTSPLRVCVCGGGNGAHMMAVLAATRPDTEVKVLTLFQDEAERWNKALEKGEMTINYSKEEGKNQPDDHAKPAAVSKVASEVVPGSDIVLFVVPAFAHEEYLKAIAPYVNKKTVIVGLPGQPGFEFQCKNMNGHDTIEECTIMSFETLPWACRIKEFGQTVDCLGIKKYLAGSILRGKSVPRKPPLMSLQALLGPAPEIKQAKHFLEILFMSYSFVHPAILYGKWKDWNGKPVNSEPLFYQGIDEFTANLLAECSKEFLDVVHAIMAQRPNVDLNAVQDIYEWYITYYKDDIEDPSSLLQAIRTNKSYKGIVHPMKKVSNKFEPNFQSRYITEDIPMGLVVFKGVAQIVGHETPKNDLLLEWGQKKIGKVYIVNGKLDGKDVAETRCPQRYGIETLDDLLNGKKLPPPIPVFEITGTEVSDSA</sequence>
<dbReference type="PANTHER" id="PTHR38015:SF1">
    <property type="entry name" value="OPINE DEHYDROGENASE DOMAIN-CONTAINING PROTEIN"/>
    <property type="match status" value="1"/>
</dbReference>
<feature type="domain" description="Opine dehydrogenase" evidence="1">
    <location>
        <begin position="204"/>
        <end position="367"/>
    </location>
</feature>
<dbReference type="SUPFAM" id="SSF48179">
    <property type="entry name" value="6-phosphogluconate dehydrogenase C-terminal domain-like"/>
    <property type="match status" value="1"/>
</dbReference>
<dbReference type="InterPro" id="IPR008927">
    <property type="entry name" value="6-PGluconate_DH-like_C_sf"/>
</dbReference>
<evidence type="ECO:0000259" key="1">
    <source>
        <dbReference type="Pfam" id="PF02317"/>
    </source>
</evidence>
<protein>
    <recommendedName>
        <fullName evidence="1">Opine dehydrogenase domain-containing protein</fullName>
    </recommendedName>
</protein>
<dbReference type="InterPro" id="IPR036291">
    <property type="entry name" value="NAD(P)-bd_dom_sf"/>
</dbReference>
<organism evidence="2 3">
    <name type="scientific">Sinanodonta woodiana</name>
    <name type="common">Chinese pond mussel</name>
    <name type="synonym">Anodonta woodiana</name>
    <dbReference type="NCBI Taxonomy" id="1069815"/>
    <lineage>
        <taxon>Eukaryota</taxon>
        <taxon>Metazoa</taxon>
        <taxon>Spiralia</taxon>
        <taxon>Lophotrochozoa</taxon>
        <taxon>Mollusca</taxon>
        <taxon>Bivalvia</taxon>
        <taxon>Autobranchia</taxon>
        <taxon>Heteroconchia</taxon>
        <taxon>Palaeoheterodonta</taxon>
        <taxon>Unionida</taxon>
        <taxon>Unionoidea</taxon>
        <taxon>Unionidae</taxon>
        <taxon>Unioninae</taxon>
        <taxon>Sinanodonta</taxon>
    </lineage>
</organism>
<dbReference type="Pfam" id="PF02317">
    <property type="entry name" value="Octopine_DH"/>
    <property type="match status" value="1"/>
</dbReference>
<dbReference type="EMBL" id="JBJQND010000008">
    <property type="protein sequence ID" value="KAL3869244.1"/>
    <property type="molecule type" value="Genomic_DNA"/>
</dbReference>
<proteinExistence type="predicted"/>
<dbReference type="PANTHER" id="PTHR38015">
    <property type="entry name" value="BLR6086 PROTEIN"/>
    <property type="match status" value="1"/>
</dbReference>
<keyword evidence="3" id="KW-1185">Reference proteome</keyword>
<dbReference type="InterPro" id="IPR013328">
    <property type="entry name" value="6PGD_dom2"/>
</dbReference>
<dbReference type="InterPro" id="IPR051729">
    <property type="entry name" value="Opine/Lysopine_DH"/>
</dbReference>
<reference evidence="2 3" key="1">
    <citation type="submission" date="2024-11" db="EMBL/GenBank/DDBJ databases">
        <title>Chromosome-level genome assembly of the freshwater bivalve Anodonta woodiana.</title>
        <authorList>
            <person name="Chen X."/>
        </authorList>
    </citation>
    <scope>NUCLEOTIDE SEQUENCE [LARGE SCALE GENOMIC DNA]</scope>
    <source>
        <strain evidence="2">MN2024</strain>
        <tissue evidence="2">Gills</tissue>
    </source>
</reference>
<accession>A0ABD3W5T5</accession>
<name>A0ABD3W5T5_SINWO</name>
<gene>
    <name evidence="2" type="ORF">ACJMK2_041951</name>
</gene>
<comment type="caution">
    <text evidence="2">The sequence shown here is derived from an EMBL/GenBank/DDBJ whole genome shotgun (WGS) entry which is preliminary data.</text>
</comment>
<dbReference type="SUPFAM" id="SSF51735">
    <property type="entry name" value="NAD(P)-binding Rossmann-fold domains"/>
    <property type="match status" value="1"/>
</dbReference>
<dbReference type="InterPro" id="IPR003421">
    <property type="entry name" value="Opine_DH"/>
</dbReference>
<dbReference type="Gene3D" id="3.40.50.720">
    <property type="entry name" value="NAD(P)-binding Rossmann-like Domain"/>
    <property type="match status" value="1"/>
</dbReference>
<dbReference type="AlphaFoldDB" id="A0ABD3W5T5"/>
<evidence type="ECO:0000313" key="2">
    <source>
        <dbReference type="EMBL" id="KAL3869244.1"/>
    </source>
</evidence>
<evidence type="ECO:0000313" key="3">
    <source>
        <dbReference type="Proteomes" id="UP001634394"/>
    </source>
</evidence>